<evidence type="ECO:0000313" key="1">
    <source>
        <dbReference type="EMBL" id="QIS13790.1"/>
    </source>
</evidence>
<accession>A0A6G9YKX1</accession>
<protein>
    <submittedName>
        <fullName evidence="1">Uncharacterized protein</fullName>
    </submittedName>
</protein>
<organism evidence="1 2">
    <name type="scientific">Nocardia arthritidis</name>
    <dbReference type="NCBI Taxonomy" id="228602"/>
    <lineage>
        <taxon>Bacteria</taxon>
        <taxon>Bacillati</taxon>
        <taxon>Actinomycetota</taxon>
        <taxon>Actinomycetes</taxon>
        <taxon>Mycobacteriales</taxon>
        <taxon>Nocardiaceae</taxon>
        <taxon>Nocardia</taxon>
    </lineage>
</organism>
<dbReference type="RefSeq" id="WP_167476283.1">
    <property type="nucleotide sequence ID" value="NZ_CP046172.1"/>
</dbReference>
<reference evidence="1 2" key="1">
    <citation type="journal article" date="2019" name="ACS Chem. Biol.">
        <title>Identification and Mobilization of a Cryptic Antibiotic Biosynthesis Gene Locus from a Human-Pathogenic Nocardia Isolate.</title>
        <authorList>
            <person name="Herisse M."/>
            <person name="Ishida K."/>
            <person name="Porter J.L."/>
            <person name="Howden B."/>
            <person name="Hertweck C."/>
            <person name="Stinear T.P."/>
            <person name="Pidot S.J."/>
        </authorList>
    </citation>
    <scope>NUCLEOTIDE SEQUENCE [LARGE SCALE GENOMIC DNA]</scope>
    <source>
        <strain evidence="1 2">AUSMDU00012717</strain>
    </source>
</reference>
<proteinExistence type="predicted"/>
<sequence length="111" mass="11368">MTPGHFIDSGQLPPFGFRATGAVAHELIRAAAGRTGALAVTGDPGGVFHLVDGRVATVRSRGAPGISELLTGRGDRPPGAAELRLLSMMTALDGTFASRPRPSNCSRAAMS</sequence>
<keyword evidence="2" id="KW-1185">Reference proteome</keyword>
<dbReference type="Proteomes" id="UP000503540">
    <property type="component" value="Chromosome"/>
</dbReference>
<dbReference type="AlphaFoldDB" id="A0A6G9YKX1"/>
<evidence type="ECO:0000313" key="2">
    <source>
        <dbReference type="Proteomes" id="UP000503540"/>
    </source>
</evidence>
<name>A0A6G9YKX1_9NOCA</name>
<gene>
    <name evidence="1" type="ORF">F5544_29725</name>
</gene>
<dbReference type="KEGG" id="nah:F5544_29725"/>
<dbReference type="EMBL" id="CP046172">
    <property type="protein sequence ID" value="QIS13790.1"/>
    <property type="molecule type" value="Genomic_DNA"/>
</dbReference>